<dbReference type="InterPro" id="IPR043129">
    <property type="entry name" value="ATPase_NBD"/>
</dbReference>
<evidence type="ECO:0000256" key="1">
    <source>
        <dbReference type="ARBA" id="ARBA00022741"/>
    </source>
</evidence>
<dbReference type="GO" id="GO:0005524">
    <property type="term" value="F:ATP binding"/>
    <property type="evidence" value="ECO:0007669"/>
    <property type="project" value="UniProtKB-KW"/>
</dbReference>
<dbReference type="SUPFAM" id="SSF53067">
    <property type="entry name" value="Actin-like ATPase domain"/>
    <property type="match status" value="2"/>
</dbReference>
<reference evidence="3 4" key="1">
    <citation type="journal article" date="2020" name="Phytopathology">
        <title>Genome Sequence Resources of Colletotrichum truncatum, C. plurivorum, C. musicola, and C. sojae: Four Species Pathogenic to Soybean (Glycine max).</title>
        <authorList>
            <person name="Rogerio F."/>
            <person name="Boufleur T.R."/>
            <person name="Ciampi-Guillardi M."/>
            <person name="Sukno S.A."/>
            <person name="Thon M.R."/>
            <person name="Massola Junior N.S."/>
            <person name="Baroncelli R."/>
        </authorList>
    </citation>
    <scope>NUCLEOTIDE SEQUENCE [LARGE SCALE GENOMIC DNA]</scope>
    <source>
        <strain evidence="3 4">LFN0009</strain>
    </source>
</reference>
<comment type="caution">
    <text evidence="3">The sequence shown here is derived from an EMBL/GenBank/DDBJ whole genome shotgun (WGS) entry which is preliminary data.</text>
</comment>
<dbReference type="Gene3D" id="3.30.420.40">
    <property type="match status" value="4"/>
</dbReference>
<name>A0A8H6MWB4_9PEZI</name>
<evidence type="ECO:0000313" key="3">
    <source>
        <dbReference type="EMBL" id="KAF6810663.1"/>
    </source>
</evidence>
<proteinExistence type="predicted"/>
<dbReference type="PANTHER" id="PTHR19375">
    <property type="entry name" value="HEAT SHOCK PROTEIN 70KDA"/>
    <property type="match status" value="1"/>
</dbReference>
<organism evidence="3 4">
    <name type="scientific">Colletotrichum sojae</name>
    <dbReference type="NCBI Taxonomy" id="2175907"/>
    <lineage>
        <taxon>Eukaryota</taxon>
        <taxon>Fungi</taxon>
        <taxon>Dikarya</taxon>
        <taxon>Ascomycota</taxon>
        <taxon>Pezizomycotina</taxon>
        <taxon>Sordariomycetes</taxon>
        <taxon>Hypocreomycetidae</taxon>
        <taxon>Glomerellales</taxon>
        <taxon>Glomerellaceae</taxon>
        <taxon>Colletotrichum</taxon>
        <taxon>Colletotrichum orchidearum species complex</taxon>
    </lineage>
</organism>
<keyword evidence="4" id="KW-1185">Reference proteome</keyword>
<dbReference type="GO" id="GO:0140662">
    <property type="term" value="F:ATP-dependent protein folding chaperone"/>
    <property type="evidence" value="ECO:0007669"/>
    <property type="project" value="InterPro"/>
</dbReference>
<keyword evidence="2" id="KW-0067">ATP-binding</keyword>
<keyword evidence="1" id="KW-0547">Nucleotide-binding</keyword>
<dbReference type="Proteomes" id="UP000652219">
    <property type="component" value="Unassembled WGS sequence"/>
</dbReference>
<gene>
    <name evidence="3" type="ORF">CSOJ01_06223</name>
</gene>
<protein>
    <submittedName>
        <fullName evidence="3">Glucose-regulated protein-like protein</fullName>
    </submittedName>
</protein>
<dbReference type="EMBL" id="WIGN01000084">
    <property type="protein sequence ID" value="KAF6810663.1"/>
    <property type="molecule type" value="Genomic_DNA"/>
</dbReference>
<accession>A0A8H6MWB4</accession>
<dbReference type="Pfam" id="PF00012">
    <property type="entry name" value="HSP70"/>
    <property type="match status" value="2"/>
</dbReference>
<evidence type="ECO:0000256" key="2">
    <source>
        <dbReference type="ARBA" id="ARBA00022840"/>
    </source>
</evidence>
<dbReference type="Gene3D" id="3.90.640.10">
    <property type="entry name" value="Actin, Chain A, domain 4"/>
    <property type="match status" value="1"/>
</dbReference>
<evidence type="ECO:0000313" key="4">
    <source>
        <dbReference type="Proteomes" id="UP000652219"/>
    </source>
</evidence>
<dbReference type="AlphaFoldDB" id="A0A8H6MWB4"/>
<sequence length="296" mass="33054">MTVTTFGTGWVYKSRLKKMAVADRKPNRNATCASNEPHHFVSRRMNTPCSKDHPARRPGSVDIEALPSLFAEMKETAESCLQDDVEYAAVMVPDYYTREDYTDIKDAAKSVGLNIVLVKTHSAAAGTAYGVGWSQEDATVLFYDLGHETFQVSAYYADLGIFEPLANATDHQLAKKIDQALGTTGHSKRHYLDTYQMELVEQTLPVVERVTAEANLSKSDFNHLLISGAHTRHSQIRSLLEEFMGRRITPLGQDVELWRLWEPSNLDPDEVVTLGAAIFAAALSKPLPISRFNYPF</sequence>
<dbReference type="InterPro" id="IPR013126">
    <property type="entry name" value="Hsp_70_fam"/>
</dbReference>